<sequence>MKSEYISVPVSYGKISMQVAGPESQKAILFIHGWPDSHDTWSHQMEHFSKKYRVGAIDLPGVGNSDAPPQRKGYHIDNILPVIAAAIRALKSPEVHLVAHDWGAIISWVFASRPEYARLITSYTAVSGPHPALARENLFAKFKSLNPGKIIEGVQQAAKSWYIYLFQMPQVPDFIFNNFGRLVWPRALMQGGVPPEDPMLEASQDDISRNVVNPLNLYRELLQGEWIEMPTRIDTRLQVIIPNHDLAITPEIYSNVTDVAPQAQLHYVDANHWVQRSHPVLVNELIEKFIR</sequence>
<evidence type="ECO:0000256" key="1">
    <source>
        <dbReference type="ARBA" id="ARBA00022801"/>
    </source>
</evidence>
<dbReference type="EMBL" id="CP002959">
    <property type="protein sequence ID" value="AFM11585.1"/>
    <property type="molecule type" value="Genomic_DNA"/>
</dbReference>
<keyword evidence="4" id="KW-1185">Reference proteome</keyword>
<keyword evidence="1 3" id="KW-0378">Hydrolase</keyword>
<dbReference type="InterPro" id="IPR000073">
    <property type="entry name" value="AB_hydrolase_1"/>
</dbReference>
<gene>
    <name evidence="3" type="ordered locus">Turpa_0936</name>
</gene>
<dbReference type="PANTHER" id="PTHR43329">
    <property type="entry name" value="EPOXIDE HYDROLASE"/>
    <property type="match status" value="1"/>
</dbReference>
<evidence type="ECO:0000313" key="4">
    <source>
        <dbReference type="Proteomes" id="UP000006048"/>
    </source>
</evidence>
<dbReference type="Gene3D" id="3.40.50.1820">
    <property type="entry name" value="alpha/beta hydrolase"/>
    <property type="match status" value="1"/>
</dbReference>
<reference evidence="3 4" key="1">
    <citation type="submission" date="2012-06" db="EMBL/GenBank/DDBJ databases">
        <title>The complete chromosome of genome of Turneriella parva DSM 21527.</title>
        <authorList>
            <consortium name="US DOE Joint Genome Institute (JGI-PGF)"/>
            <person name="Lucas S."/>
            <person name="Han J."/>
            <person name="Lapidus A."/>
            <person name="Bruce D."/>
            <person name="Goodwin L."/>
            <person name="Pitluck S."/>
            <person name="Peters L."/>
            <person name="Kyrpides N."/>
            <person name="Mavromatis K."/>
            <person name="Ivanova N."/>
            <person name="Mikhailova N."/>
            <person name="Chertkov O."/>
            <person name="Detter J.C."/>
            <person name="Tapia R."/>
            <person name="Han C."/>
            <person name="Land M."/>
            <person name="Hauser L."/>
            <person name="Markowitz V."/>
            <person name="Cheng J.-F."/>
            <person name="Hugenholtz P."/>
            <person name="Woyke T."/>
            <person name="Wu D."/>
            <person name="Gronow S."/>
            <person name="Wellnitz S."/>
            <person name="Brambilla E."/>
            <person name="Klenk H.-P."/>
            <person name="Eisen J.A."/>
        </authorList>
    </citation>
    <scope>NUCLEOTIDE SEQUENCE [LARGE SCALE GENOMIC DNA]</scope>
    <source>
        <strain evidence="4">ATCC BAA-1111 / DSM 21527 / NCTC 11395 / H</strain>
    </source>
</reference>
<dbReference type="InterPro" id="IPR029058">
    <property type="entry name" value="AB_hydrolase_fold"/>
</dbReference>
<protein>
    <submittedName>
        <fullName evidence="3">Alpha/beta hydrolase fold containing protein</fullName>
    </submittedName>
</protein>
<dbReference type="HOGENOM" id="CLU_020336_7_3_12"/>
<dbReference type="AlphaFoldDB" id="I4B2S8"/>
<feature type="domain" description="AB hydrolase-1" evidence="2">
    <location>
        <begin position="27"/>
        <end position="277"/>
    </location>
</feature>
<name>I4B2S8_TURPD</name>
<dbReference type="Pfam" id="PF00561">
    <property type="entry name" value="Abhydrolase_1"/>
    <property type="match status" value="1"/>
</dbReference>
<accession>I4B2S8</accession>
<dbReference type="Proteomes" id="UP000006048">
    <property type="component" value="Chromosome"/>
</dbReference>
<organism evidence="3 4">
    <name type="scientific">Turneriella parva (strain ATCC BAA-1111 / DSM 21527 / NCTC 11395 / H)</name>
    <name type="common">Leptospira parva</name>
    <dbReference type="NCBI Taxonomy" id="869212"/>
    <lineage>
        <taxon>Bacteria</taxon>
        <taxon>Pseudomonadati</taxon>
        <taxon>Spirochaetota</taxon>
        <taxon>Spirochaetia</taxon>
        <taxon>Leptospirales</taxon>
        <taxon>Leptospiraceae</taxon>
        <taxon>Turneriella</taxon>
    </lineage>
</organism>
<evidence type="ECO:0000259" key="2">
    <source>
        <dbReference type="Pfam" id="PF00561"/>
    </source>
</evidence>
<dbReference type="STRING" id="869212.Turpa_0936"/>
<evidence type="ECO:0000313" key="3">
    <source>
        <dbReference type="EMBL" id="AFM11585.1"/>
    </source>
</evidence>
<dbReference type="KEGG" id="tpx:Turpa_0936"/>
<dbReference type="SUPFAM" id="SSF53474">
    <property type="entry name" value="alpha/beta-Hydrolases"/>
    <property type="match status" value="1"/>
</dbReference>
<proteinExistence type="predicted"/>
<dbReference type="PRINTS" id="PR00412">
    <property type="entry name" value="EPOXHYDRLASE"/>
</dbReference>
<dbReference type="InterPro" id="IPR000639">
    <property type="entry name" value="Epox_hydrolase-like"/>
</dbReference>
<dbReference type="OrthoDB" id="9773293at2"/>
<dbReference type="GO" id="GO:0016787">
    <property type="term" value="F:hydrolase activity"/>
    <property type="evidence" value="ECO:0007669"/>
    <property type="project" value="UniProtKB-KW"/>
</dbReference>
<dbReference type="RefSeq" id="WP_014802103.1">
    <property type="nucleotide sequence ID" value="NC_018020.1"/>
</dbReference>